<dbReference type="GO" id="GO:0003755">
    <property type="term" value="F:peptidyl-prolyl cis-trans isomerase activity"/>
    <property type="evidence" value="ECO:0007669"/>
    <property type="project" value="UniProtKB-KW"/>
</dbReference>
<evidence type="ECO:0000256" key="8">
    <source>
        <dbReference type="SAM" id="SignalP"/>
    </source>
</evidence>
<dbReference type="SUPFAM" id="SSF109998">
    <property type="entry name" value="Triger factor/SurA peptide-binding domain-like"/>
    <property type="match status" value="1"/>
</dbReference>
<dbReference type="PANTHER" id="PTHR47245">
    <property type="entry name" value="PEPTIDYLPROLYL ISOMERASE"/>
    <property type="match status" value="1"/>
</dbReference>
<dbReference type="InterPro" id="IPR027304">
    <property type="entry name" value="Trigger_fact/SurA_dom_sf"/>
</dbReference>
<keyword evidence="6 7" id="KW-0413">Isomerase</keyword>
<dbReference type="SUPFAM" id="SSF54534">
    <property type="entry name" value="FKBP-like"/>
    <property type="match status" value="1"/>
</dbReference>
<protein>
    <recommendedName>
        <fullName evidence="3">peptidylprolyl isomerase</fullName>
        <ecNumber evidence="3">5.2.1.8</ecNumber>
    </recommendedName>
</protein>
<keyword evidence="11" id="KW-1185">Reference proteome</keyword>
<evidence type="ECO:0000313" key="11">
    <source>
        <dbReference type="Proteomes" id="UP000238308"/>
    </source>
</evidence>
<feature type="domain" description="PpiC" evidence="9">
    <location>
        <begin position="127"/>
        <end position="219"/>
    </location>
</feature>
<evidence type="ECO:0000259" key="9">
    <source>
        <dbReference type="PROSITE" id="PS50198"/>
    </source>
</evidence>
<reference evidence="10 11" key="1">
    <citation type="submission" date="2018-03" db="EMBL/GenBank/DDBJ databases">
        <title>Genomic Encyclopedia of Type Strains, Phase III (KMG-III): the genomes of soil and plant-associated and newly described type strains.</title>
        <authorList>
            <person name="Whitman W."/>
        </authorList>
    </citation>
    <scope>NUCLEOTIDE SEQUENCE [LARGE SCALE GENOMIC DNA]</scope>
    <source>
        <strain evidence="10 11">MWH-P2sevCIIIb</strain>
    </source>
</reference>
<keyword evidence="4 8" id="KW-0732">Signal</keyword>
<dbReference type="Gene3D" id="1.10.8.1040">
    <property type="match status" value="1"/>
</dbReference>
<evidence type="ECO:0000256" key="6">
    <source>
        <dbReference type="ARBA" id="ARBA00023235"/>
    </source>
</evidence>
<evidence type="ECO:0000256" key="7">
    <source>
        <dbReference type="PROSITE-ProRule" id="PRU00278"/>
    </source>
</evidence>
<feature type="signal peptide" evidence="8">
    <location>
        <begin position="1"/>
        <end position="19"/>
    </location>
</feature>
<evidence type="ECO:0000256" key="2">
    <source>
        <dbReference type="ARBA" id="ARBA00007656"/>
    </source>
</evidence>
<keyword evidence="5 7" id="KW-0697">Rotamase</keyword>
<accession>A0A2T0XF90</accession>
<dbReference type="EC" id="5.2.1.8" evidence="3"/>
<dbReference type="AlphaFoldDB" id="A0A2T0XF90"/>
<dbReference type="Gene3D" id="3.10.50.40">
    <property type="match status" value="1"/>
</dbReference>
<dbReference type="OrthoDB" id="14196at2"/>
<dbReference type="Pfam" id="PF13616">
    <property type="entry name" value="Rotamase_3"/>
    <property type="match status" value="1"/>
</dbReference>
<evidence type="ECO:0000256" key="3">
    <source>
        <dbReference type="ARBA" id="ARBA00013194"/>
    </source>
</evidence>
<comment type="catalytic activity">
    <reaction evidence="1">
        <text>[protein]-peptidylproline (omega=180) = [protein]-peptidylproline (omega=0)</text>
        <dbReference type="Rhea" id="RHEA:16237"/>
        <dbReference type="Rhea" id="RHEA-COMP:10747"/>
        <dbReference type="Rhea" id="RHEA-COMP:10748"/>
        <dbReference type="ChEBI" id="CHEBI:83833"/>
        <dbReference type="ChEBI" id="CHEBI:83834"/>
        <dbReference type="EC" id="5.2.1.8"/>
    </reaction>
</comment>
<dbReference type="RefSeq" id="WP_106227916.1">
    <property type="nucleotide sequence ID" value="NZ_PVTV01000014.1"/>
</dbReference>
<evidence type="ECO:0000313" key="10">
    <source>
        <dbReference type="EMBL" id="PRY97613.1"/>
    </source>
</evidence>
<comment type="caution">
    <text evidence="10">The sequence shown here is derived from an EMBL/GenBank/DDBJ whole genome shotgun (WGS) entry which is preliminary data.</text>
</comment>
<dbReference type="PANTHER" id="PTHR47245:SF1">
    <property type="entry name" value="FOLDASE PROTEIN PRSA"/>
    <property type="match status" value="1"/>
</dbReference>
<organism evidence="10 11">
    <name type="scientific">Jezberella montanilacus</name>
    <dbReference type="NCBI Taxonomy" id="323426"/>
    <lineage>
        <taxon>Bacteria</taxon>
        <taxon>Pseudomonadati</taxon>
        <taxon>Pseudomonadota</taxon>
        <taxon>Betaproteobacteria</taxon>
        <taxon>Burkholderiales</taxon>
        <taxon>Alcaligenaceae</taxon>
        <taxon>Jezberella</taxon>
    </lineage>
</organism>
<evidence type="ECO:0000256" key="4">
    <source>
        <dbReference type="ARBA" id="ARBA00022729"/>
    </source>
</evidence>
<feature type="chain" id="PRO_5015400066" description="peptidylprolyl isomerase" evidence="8">
    <location>
        <begin position="20"/>
        <end position="258"/>
    </location>
</feature>
<dbReference type="InterPro" id="IPR050245">
    <property type="entry name" value="PrsA_foldase"/>
</dbReference>
<name>A0A2T0XF90_9BURK</name>
<dbReference type="InterPro" id="IPR046357">
    <property type="entry name" value="PPIase_dom_sf"/>
</dbReference>
<gene>
    <name evidence="10" type="ORF">BCM14_2073</name>
</gene>
<dbReference type="PROSITE" id="PS50198">
    <property type="entry name" value="PPIC_PPIASE_2"/>
    <property type="match status" value="1"/>
</dbReference>
<comment type="similarity">
    <text evidence="2">Belongs to the PpiC/parvulin rotamase family.</text>
</comment>
<proteinExistence type="inferred from homology"/>
<dbReference type="EMBL" id="PVTV01000014">
    <property type="protein sequence ID" value="PRY97613.1"/>
    <property type="molecule type" value="Genomic_DNA"/>
</dbReference>
<dbReference type="InterPro" id="IPR000297">
    <property type="entry name" value="PPIase_PpiC"/>
</dbReference>
<dbReference type="Proteomes" id="UP000238308">
    <property type="component" value="Unassembled WGS sequence"/>
</dbReference>
<evidence type="ECO:0000256" key="5">
    <source>
        <dbReference type="ARBA" id="ARBA00023110"/>
    </source>
</evidence>
<evidence type="ECO:0000256" key="1">
    <source>
        <dbReference type="ARBA" id="ARBA00000971"/>
    </source>
</evidence>
<sequence length="258" mass="28833">MKRIAMLTAAILIASPVLAQNIATVNGKAITQKSMDQFVELLKGQGATDSPELRKQVKEEMINRQVMVQAAEKEGIAKDANVVTELELARQGILVRALMADYLKKNAISDADLKAEYDKLKKAEEGVMEYRVRHILVEDEKNANDILAKLKNKSDKFEDLAKKNSKDPGSADKGGELDWAPATNYVEPFAEAVKATAKGALADKPVKTQFGWHIIEVEDTRPVEIPSFDKVRPQMEERMRQQTLAKYQQALRDKAKIQ</sequence>